<dbReference type="PANTHER" id="PTHR30535">
    <property type="entry name" value="VITAMIN B12-BINDING PROTEIN"/>
    <property type="match status" value="1"/>
</dbReference>
<evidence type="ECO:0000313" key="4">
    <source>
        <dbReference type="EMBL" id="MCO6394764.1"/>
    </source>
</evidence>
<protein>
    <submittedName>
        <fullName evidence="4">ABC transporter substrate-binding protein</fullName>
    </submittedName>
</protein>
<comment type="similarity">
    <text evidence="1">Belongs to the bacterial solute-binding protein 8 family.</text>
</comment>
<dbReference type="SUPFAM" id="SSF53807">
    <property type="entry name" value="Helical backbone' metal receptor"/>
    <property type="match status" value="1"/>
</dbReference>
<dbReference type="PROSITE" id="PS50983">
    <property type="entry name" value="FE_B12_PBP"/>
    <property type="match status" value="1"/>
</dbReference>
<evidence type="ECO:0000259" key="3">
    <source>
        <dbReference type="PROSITE" id="PS50983"/>
    </source>
</evidence>
<dbReference type="InterPro" id="IPR050902">
    <property type="entry name" value="ABC_Transporter_SBP"/>
</dbReference>
<evidence type="ECO:0000313" key="5">
    <source>
        <dbReference type="Proteomes" id="UP001205920"/>
    </source>
</evidence>
<feature type="chain" id="PRO_5043969396" evidence="2">
    <location>
        <begin position="25"/>
        <end position="333"/>
    </location>
</feature>
<dbReference type="AlphaFoldDB" id="A0AAW5HTW1"/>
<evidence type="ECO:0000256" key="2">
    <source>
        <dbReference type="SAM" id="SignalP"/>
    </source>
</evidence>
<comment type="caution">
    <text evidence="4">The sequence shown here is derived from an EMBL/GenBank/DDBJ whole genome shotgun (WGS) entry which is preliminary data.</text>
</comment>
<name>A0AAW5HTW1_9CORY</name>
<dbReference type="EMBL" id="JAEUWV010000009">
    <property type="protein sequence ID" value="MCO6394764.1"/>
    <property type="molecule type" value="Genomic_DNA"/>
</dbReference>
<dbReference type="PANTHER" id="PTHR30535:SF7">
    <property type="entry name" value="IRON(III) DICITRATE-BINDING PROTEIN"/>
    <property type="match status" value="1"/>
</dbReference>
<dbReference type="InterPro" id="IPR002491">
    <property type="entry name" value="ABC_transptr_periplasmic_BD"/>
</dbReference>
<reference evidence="4 5" key="1">
    <citation type="submission" date="2021-01" db="EMBL/GenBank/DDBJ databases">
        <title>Identification and Characterization of Corynebacterium sp.</title>
        <authorList>
            <person name="Luo Q."/>
            <person name="Qu P."/>
            <person name="Chen Q."/>
        </authorList>
    </citation>
    <scope>NUCLEOTIDE SEQUENCE [LARGE SCALE GENOMIC DNA]</scope>
    <source>
        <strain evidence="4 5">MC-18</strain>
    </source>
</reference>
<organism evidence="4 5">
    <name type="scientific">Corynebacterium lipophilum</name>
    <dbReference type="NCBI Taxonomy" id="2804918"/>
    <lineage>
        <taxon>Bacteria</taxon>
        <taxon>Bacillati</taxon>
        <taxon>Actinomycetota</taxon>
        <taxon>Actinomycetes</taxon>
        <taxon>Mycobacteriales</taxon>
        <taxon>Corynebacteriaceae</taxon>
        <taxon>Corynebacterium</taxon>
    </lineage>
</organism>
<evidence type="ECO:0000256" key="1">
    <source>
        <dbReference type="ARBA" id="ARBA00008814"/>
    </source>
</evidence>
<dbReference type="RefSeq" id="WP_252931482.1">
    <property type="nucleotide sequence ID" value="NZ_JAEUWV010000009.1"/>
</dbReference>
<feature type="signal peptide" evidence="2">
    <location>
        <begin position="1"/>
        <end position="24"/>
    </location>
</feature>
<keyword evidence="2" id="KW-0732">Signal</keyword>
<sequence length="333" mass="35437">MRAISAALGSVLVAGLALTGCSSADEQTPQAQSDSAITIDNCGTEVTVQGPVQRATTLEQGATDTLLLLGAKDQIAGYGHQKDLPPAGFSLDGLKEVSPSVPNSEQLRDADTDFIFSPFELNWRADAAGTREEWARLGVATFNPNSECPSYGDNKGKDSFQLIAKDLEDLGKLFGREEEAKKLIEKQNSELENAKQAPEGTTFMLLYSSVGGSPYVAGGPSIVTTMGERTGMTNVFANLNEEWPQVSWEAVAEADPDVIILADLPGRGEPGDKWEEKVADLEATPGTKEMKAVKNNMYIVVPGVATSASARSYEVVQNISKAIDDGLFDGATK</sequence>
<dbReference type="Pfam" id="PF01497">
    <property type="entry name" value="Peripla_BP_2"/>
    <property type="match status" value="1"/>
</dbReference>
<dbReference type="Gene3D" id="3.40.50.1980">
    <property type="entry name" value="Nitrogenase molybdenum iron protein domain"/>
    <property type="match status" value="2"/>
</dbReference>
<proteinExistence type="inferred from homology"/>
<feature type="domain" description="Fe/B12 periplasmic-binding" evidence="3">
    <location>
        <begin position="54"/>
        <end position="331"/>
    </location>
</feature>
<dbReference type="Proteomes" id="UP001205920">
    <property type="component" value="Unassembled WGS sequence"/>
</dbReference>
<accession>A0AAW5HTW1</accession>
<gene>
    <name evidence="4" type="ORF">JMN37_07215</name>
</gene>
<keyword evidence="5" id="KW-1185">Reference proteome</keyword>
<dbReference type="PROSITE" id="PS51257">
    <property type="entry name" value="PROKAR_LIPOPROTEIN"/>
    <property type="match status" value="1"/>
</dbReference>